<proteinExistence type="predicted"/>
<dbReference type="InterPro" id="IPR052179">
    <property type="entry name" value="DD-CPase-like"/>
</dbReference>
<reference evidence="2 3" key="1">
    <citation type="journal article" date="2018" name="Int. J. Syst. Evol. Microbiol.">
        <title>Epidermidibacterium keratini gen. nov., sp. nov., a member of the family Sporichthyaceae, isolated from keratin epidermis.</title>
        <authorList>
            <person name="Lee D.G."/>
            <person name="Trujillo M.E."/>
            <person name="Kang S."/>
            <person name="Nam J.J."/>
            <person name="Kim Y.J."/>
        </authorList>
    </citation>
    <scope>NUCLEOTIDE SEQUENCE [LARGE SCALE GENOMIC DNA]</scope>
    <source>
        <strain evidence="2 3">EPI-7</strain>
    </source>
</reference>
<feature type="domain" description="D-alanyl-D-alanine carboxypeptidase-like core" evidence="1">
    <location>
        <begin position="64"/>
        <end position="143"/>
    </location>
</feature>
<dbReference type="GO" id="GO:0008233">
    <property type="term" value="F:peptidase activity"/>
    <property type="evidence" value="ECO:0007669"/>
    <property type="project" value="InterPro"/>
</dbReference>
<dbReference type="GO" id="GO:0006508">
    <property type="term" value="P:proteolysis"/>
    <property type="evidence" value="ECO:0007669"/>
    <property type="project" value="InterPro"/>
</dbReference>
<dbReference type="EMBL" id="CP047156">
    <property type="protein sequence ID" value="QHC01621.1"/>
    <property type="molecule type" value="Genomic_DNA"/>
</dbReference>
<dbReference type="Proteomes" id="UP000463857">
    <property type="component" value="Chromosome"/>
</dbReference>
<dbReference type="InterPro" id="IPR003709">
    <property type="entry name" value="VanY-like_core_dom"/>
</dbReference>
<dbReference type="Pfam" id="PF02557">
    <property type="entry name" value="VanY"/>
    <property type="match status" value="1"/>
</dbReference>
<evidence type="ECO:0000313" key="3">
    <source>
        <dbReference type="Proteomes" id="UP000463857"/>
    </source>
</evidence>
<organism evidence="2 3">
    <name type="scientific">Epidermidibacterium keratini</name>
    <dbReference type="NCBI Taxonomy" id="1891644"/>
    <lineage>
        <taxon>Bacteria</taxon>
        <taxon>Bacillati</taxon>
        <taxon>Actinomycetota</taxon>
        <taxon>Actinomycetes</taxon>
        <taxon>Sporichthyales</taxon>
        <taxon>Sporichthyaceae</taxon>
        <taxon>Epidermidibacterium</taxon>
    </lineage>
</organism>
<sequence>MNVTSFVPHARNLAARVILVLLATLATVAGCAQLKSMTSRDPHAGGDLPAGVTVFDDRYPAITKLDSSLLDALRESASEGADHGVEFVVNSGWRSPEFQQQLFDEAVATYGSAAQASQWVAPPTSSAHVTGDAVDIGGHDAQAWLSEYGPAYGLCQIYDNEPWHFELRPDAADTGCPATYADAAHRS</sequence>
<protein>
    <submittedName>
        <fullName evidence="2">Peptidase M15</fullName>
    </submittedName>
</protein>
<dbReference type="InterPro" id="IPR009045">
    <property type="entry name" value="Zn_M74/Hedgehog-like"/>
</dbReference>
<dbReference type="OrthoDB" id="3293184at2"/>
<dbReference type="Gene3D" id="3.30.1380.10">
    <property type="match status" value="1"/>
</dbReference>
<dbReference type="SUPFAM" id="SSF55166">
    <property type="entry name" value="Hedgehog/DD-peptidase"/>
    <property type="match status" value="1"/>
</dbReference>
<dbReference type="AlphaFoldDB" id="A0A7L4YQV8"/>
<accession>A0A7L4YQV8</accession>
<dbReference type="KEGG" id="eke:EK0264_15870"/>
<keyword evidence="3" id="KW-1185">Reference proteome</keyword>
<evidence type="ECO:0000259" key="1">
    <source>
        <dbReference type="Pfam" id="PF02557"/>
    </source>
</evidence>
<dbReference type="CDD" id="cd14846">
    <property type="entry name" value="Peptidase_M15_like"/>
    <property type="match status" value="1"/>
</dbReference>
<dbReference type="InParanoid" id="A0A7L4YQV8"/>
<evidence type="ECO:0000313" key="2">
    <source>
        <dbReference type="EMBL" id="QHC01621.1"/>
    </source>
</evidence>
<gene>
    <name evidence="2" type="ORF">EK0264_15870</name>
</gene>
<dbReference type="PANTHER" id="PTHR34385">
    <property type="entry name" value="D-ALANYL-D-ALANINE CARBOXYPEPTIDASE"/>
    <property type="match status" value="1"/>
</dbReference>
<dbReference type="PANTHER" id="PTHR34385:SF1">
    <property type="entry name" value="PEPTIDOGLYCAN L-ALANYL-D-GLUTAMATE ENDOPEPTIDASE CWLK"/>
    <property type="match status" value="1"/>
</dbReference>
<name>A0A7L4YQV8_9ACTN</name>
<dbReference type="RefSeq" id="WP_159546756.1">
    <property type="nucleotide sequence ID" value="NZ_CP047156.1"/>
</dbReference>